<name>A0ABX6TKU8_9SPHI</name>
<reference evidence="2 3" key="1">
    <citation type="submission" date="2020-09" db="EMBL/GenBank/DDBJ databases">
        <title>Pedobacter sp. SW-16 isolated from soil near Yeocheon.</title>
        <authorList>
            <person name="Im H.S."/>
            <person name="Joung Y."/>
            <person name="Lee S.-S."/>
        </authorList>
    </citation>
    <scope>NUCLEOTIDE SEQUENCE [LARGE SCALE GENOMIC DNA]</scope>
    <source>
        <strain evidence="2 3">SW-16</strain>
    </source>
</reference>
<accession>A0ABX6TKU8</accession>
<evidence type="ECO:0000313" key="3">
    <source>
        <dbReference type="Proteomes" id="UP000516439"/>
    </source>
</evidence>
<keyword evidence="3" id="KW-1185">Reference proteome</keyword>
<dbReference type="Pfam" id="PF19765">
    <property type="entry name" value="DUF6252"/>
    <property type="match status" value="1"/>
</dbReference>
<dbReference type="Proteomes" id="UP000516439">
    <property type="component" value="Chromosome"/>
</dbReference>
<feature type="signal peptide" evidence="1">
    <location>
        <begin position="1"/>
        <end position="24"/>
    </location>
</feature>
<sequence length="294" mass="31200">MLVKVPFKLSLLALVCLLITSSCKKEIDYHQEWTLSTMSAKVDGALVQCTLATAQVYDVGGEISVQISGNKGINTGFSLLISGFKGVGTYNLSDNNMAIYLLSTSGLQDAYIGNTSGKIKITSYLADKYIKGTFEFKGENQSTATSKTISDGQFMISLAPVKLPETNNSTNNLSAKVDGTTIGFTGEATSINTPIIGNLLTIVTINGDKRMILSVIDYKGVGTYDLVTDGIGSYMKDQTPTGSFTATSGTLAITSEAGGRLKGTFSFKAPNEDTNINTSVTVTDGIFDLPFSKK</sequence>
<evidence type="ECO:0000313" key="2">
    <source>
        <dbReference type="EMBL" id="QNR85543.1"/>
    </source>
</evidence>
<organism evidence="2 3">
    <name type="scientific">Pedobacter riviphilus</name>
    <dbReference type="NCBI Taxonomy" id="2766984"/>
    <lineage>
        <taxon>Bacteria</taxon>
        <taxon>Pseudomonadati</taxon>
        <taxon>Bacteroidota</taxon>
        <taxon>Sphingobacteriia</taxon>
        <taxon>Sphingobacteriales</taxon>
        <taxon>Sphingobacteriaceae</taxon>
        <taxon>Pedobacter</taxon>
    </lineage>
</organism>
<proteinExistence type="predicted"/>
<evidence type="ECO:0008006" key="4">
    <source>
        <dbReference type="Google" id="ProtNLM"/>
    </source>
</evidence>
<dbReference type="InterPro" id="IPR046219">
    <property type="entry name" value="DUF6252"/>
</dbReference>
<dbReference type="EMBL" id="CP061171">
    <property type="protein sequence ID" value="QNR85543.1"/>
    <property type="molecule type" value="Genomic_DNA"/>
</dbReference>
<evidence type="ECO:0000256" key="1">
    <source>
        <dbReference type="SAM" id="SignalP"/>
    </source>
</evidence>
<feature type="chain" id="PRO_5045972992" description="DUF5689 domain-containing protein" evidence="1">
    <location>
        <begin position="25"/>
        <end position="294"/>
    </location>
</feature>
<protein>
    <recommendedName>
        <fullName evidence="4">DUF5689 domain-containing protein</fullName>
    </recommendedName>
</protein>
<keyword evidence="1" id="KW-0732">Signal</keyword>
<gene>
    <name evidence="2" type="ORF">H9N25_03450</name>
</gene>
<dbReference type="PROSITE" id="PS51257">
    <property type="entry name" value="PROKAR_LIPOPROTEIN"/>
    <property type="match status" value="1"/>
</dbReference>